<evidence type="ECO:0000259" key="9">
    <source>
        <dbReference type="Pfam" id="PF24856"/>
    </source>
</evidence>
<dbReference type="GO" id="GO:0030145">
    <property type="term" value="F:manganese ion binding"/>
    <property type="evidence" value="ECO:0007669"/>
    <property type="project" value="UniProtKB-UniRule"/>
</dbReference>
<dbReference type="InterPro" id="IPR024664">
    <property type="entry name" value="Ara_Isoase_C"/>
</dbReference>
<dbReference type="InterPro" id="IPR038583">
    <property type="entry name" value="AraA_N_sf"/>
</dbReference>
<dbReference type="PANTHER" id="PTHR38464">
    <property type="entry name" value="L-ARABINOSE ISOMERASE"/>
    <property type="match status" value="1"/>
</dbReference>
<dbReference type="PANTHER" id="PTHR38464:SF1">
    <property type="entry name" value="L-ARABINOSE ISOMERASE"/>
    <property type="match status" value="1"/>
</dbReference>
<evidence type="ECO:0000259" key="8">
    <source>
        <dbReference type="Pfam" id="PF11762"/>
    </source>
</evidence>
<feature type="binding site" evidence="6">
    <location>
        <position position="350"/>
    </location>
    <ligand>
        <name>Mn(2+)</name>
        <dbReference type="ChEBI" id="CHEBI:29035"/>
    </ligand>
</feature>
<comment type="pathway">
    <text evidence="6">Carbohydrate degradation; L-arabinose degradation via L-ribulose; D-xylulose 5-phosphate from L-arabinose (bacterial route): step 1/3.</text>
</comment>
<evidence type="ECO:0000256" key="3">
    <source>
        <dbReference type="ARBA" id="ARBA00023211"/>
    </source>
</evidence>
<dbReference type="HOGENOM" id="CLU_045663_0_0_10"/>
<evidence type="ECO:0000256" key="1">
    <source>
        <dbReference type="ARBA" id="ARBA00022723"/>
    </source>
</evidence>
<keyword evidence="5 6" id="KW-0119">Carbohydrate metabolism</keyword>
<dbReference type="InterPro" id="IPR003762">
    <property type="entry name" value="Lara_isomerase"/>
</dbReference>
<organism evidence="10 11">
    <name type="scientific">Mucilaginibacter paludis DSM 18603</name>
    <dbReference type="NCBI Taxonomy" id="714943"/>
    <lineage>
        <taxon>Bacteria</taxon>
        <taxon>Pseudomonadati</taxon>
        <taxon>Bacteroidota</taxon>
        <taxon>Sphingobacteriia</taxon>
        <taxon>Sphingobacteriales</taxon>
        <taxon>Sphingobacteriaceae</taxon>
        <taxon>Mucilaginibacter</taxon>
    </lineage>
</organism>
<dbReference type="AlphaFoldDB" id="H1Y2N7"/>
<feature type="domain" description="L-arabinose isomerase C-terminal" evidence="8">
    <location>
        <begin position="328"/>
        <end position="471"/>
    </location>
</feature>
<dbReference type="OrthoDB" id="9765600at2"/>
<dbReference type="EMBL" id="CM001403">
    <property type="protein sequence ID" value="EHQ28216.1"/>
    <property type="molecule type" value="Genomic_DNA"/>
</dbReference>
<keyword evidence="4 6" id="KW-0413">Isomerase</keyword>
<dbReference type="Pfam" id="PF24856">
    <property type="entry name" value="AraA_central"/>
    <property type="match status" value="1"/>
</dbReference>
<evidence type="ECO:0000313" key="11">
    <source>
        <dbReference type="Proteomes" id="UP000002774"/>
    </source>
</evidence>
<dbReference type="Gene3D" id="3.40.50.10940">
    <property type="match status" value="1"/>
</dbReference>
<evidence type="ECO:0000313" key="10">
    <source>
        <dbReference type="EMBL" id="EHQ28216.1"/>
    </source>
</evidence>
<protein>
    <recommendedName>
        <fullName evidence="6">L-arabinose isomerase</fullName>
        <ecNumber evidence="6">5.3.1.4</ecNumber>
    </recommendedName>
</protein>
<keyword evidence="2 6" id="KW-0054">Arabinose catabolism</keyword>
<dbReference type="SUPFAM" id="SSF53743">
    <property type="entry name" value="FucI/AraA N-terminal and middle domains"/>
    <property type="match status" value="1"/>
</dbReference>
<accession>H1Y2N7</accession>
<dbReference type="Pfam" id="PF02610">
    <property type="entry name" value="AraA_N"/>
    <property type="match status" value="1"/>
</dbReference>
<dbReference type="Proteomes" id="UP000002774">
    <property type="component" value="Chromosome"/>
</dbReference>
<gene>
    <name evidence="6" type="primary">araA</name>
    <name evidence="10" type="ORF">Mucpa_4125</name>
</gene>
<evidence type="ECO:0000256" key="2">
    <source>
        <dbReference type="ARBA" id="ARBA00022935"/>
    </source>
</evidence>
<dbReference type="HAMAP" id="MF_00519">
    <property type="entry name" value="Arabinose_Isome"/>
    <property type="match status" value="1"/>
</dbReference>
<comment type="function">
    <text evidence="6">Catalyzes the conversion of L-arabinose to L-ribulose.</text>
</comment>
<dbReference type="STRING" id="714943.Mucpa_4125"/>
<dbReference type="GO" id="GO:0008733">
    <property type="term" value="F:L-arabinose isomerase activity"/>
    <property type="evidence" value="ECO:0007669"/>
    <property type="project" value="UniProtKB-UniRule"/>
</dbReference>
<evidence type="ECO:0000256" key="4">
    <source>
        <dbReference type="ARBA" id="ARBA00023235"/>
    </source>
</evidence>
<feature type="binding site" evidence="6">
    <location>
        <position position="306"/>
    </location>
    <ligand>
        <name>Mn(2+)</name>
        <dbReference type="ChEBI" id="CHEBI:29035"/>
    </ligand>
</feature>
<feature type="binding site" evidence="6">
    <location>
        <position position="449"/>
    </location>
    <ligand>
        <name>Mn(2+)</name>
        <dbReference type="ChEBI" id="CHEBI:29035"/>
    </ligand>
</feature>
<dbReference type="SUPFAM" id="SSF50443">
    <property type="entry name" value="FucI/AraA C-terminal domain-like"/>
    <property type="match status" value="1"/>
</dbReference>
<comment type="catalytic activity">
    <reaction evidence="6">
        <text>beta-L-arabinopyranose = L-ribulose</text>
        <dbReference type="Rhea" id="RHEA:14821"/>
        <dbReference type="ChEBI" id="CHEBI:16880"/>
        <dbReference type="ChEBI" id="CHEBI:40886"/>
        <dbReference type="EC" id="5.3.1.4"/>
    </reaction>
</comment>
<dbReference type="CDD" id="cd03557">
    <property type="entry name" value="L-arabinose_isomerase"/>
    <property type="match status" value="1"/>
</dbReference>
<dbReference type="PIRSF" id="PIRSF001478">
    <property type="entry name" value="L-ara_isomerase"/>
    <property type="match status" value="1"/>
</dbReference>
<dbReference type="GO" id="GO:0019569">
    <property type="term" value="P:L-arabinose catabolic process to D-xylulose 5-phosphate"/>
    <property type="evidence" value="ECO:0007669"/>
    <property type="project" value="UniProtKB-UniRule"/>
</dbReference>
<dbReference type="InterPro" id="IPR004216">
    <property type="entry name" value="Fuc/Ara_isomerase_C"/>
</dbReference>
<reference evidence="10" key="1">
    <citation type="submission" date="2011-09" db="EMBL/GenBank/DDBJ databases">
        <title>The permanent draft genome of Mucilaginibacter paludis DSM 18603.</title>
        <authorList>
            <consortium name="US DOE Joint Genome Institute (JGI-PGF)"/>
            <person name="Lucas S."/>
            <person name="Han J."/>
            <person name="Lapidus A."/>
            <person name="Bruce D."/>
            <person name="Goodwin L."/>
            <person name="Pitluck S."/>
            <person name="Peters L."/>
            <person name="Kyrpides N."/>
            <person name="Mavromatis K."/>
            <person name="Ivanova N."/>
            <person name="Mikhailova N."/>
            <person name="Held B."/>
            <person name="Detter J.C."/>
            <person name="Tapia R."/>
            <person name="Han C."/>
            <person name="Land M."/>
            <person name="Hauser L."/>
            <person name="Markowitz V."/>
            <person name="Cheng J.-F."/>
            <person name="Hugenholtz P."/>
            <person name="Woyke T."/>
            <person name="Wu D."/>
            <person name="Tindall B."/>
            <person name="Brambilla E."/>
            <person name="Klenk H.-P."/>
            <person name="Eisen J.A."/>
        </authorList>
    </citation>
    <scope>NUCLEOTIDE SEQUENCE [LARGE SCALE GENOMIC DNA]</scope>
    <source>
        <strain evidence="10">DSM 18603</strain>
    </source>
</reference>
<name>H1Y2N7_9SPHI</name>
<feature type="domain" description="L-arabinose isomerase N-terminal" evidence="7">
    <location>
        <begin position="8"/>
        <end position="174"/>
    </location>
</feature>
<comment type="cofactor">
    <cofactor evidence="6">
        <name>Mn(2+)</name>
        <dbReference type="ChEBI" id="CHEBI:29035"/>
    </cofactor>
    <text evidence="6">Binds 1 Mn(2+) ion per subunit.</text>
</comment>
<dbReference type="GO" id="GO:0005829">
    <property type="term" value="C:cytosol"/>
    <property type="evidence" value="ECO:0007669"/>
    <property type="project" value="TreeGrafter"/>
</dbReference>
<evidence type="ECO:0000256" key="6">
    <source>
        <dbReference type="HAMAP-Rule" id="MF_00519"/>
    </source>
</evidence>
<keyword evidence="3 6" id="KW-0464">Manganese</keyword>
<dbReference type="InterPro" id="IPR009015">
    <property type="entry name" value="Fucose_isomerase_N/cen_sf"/>
</dbReference>
<sequence>MINLKELEVWFVTGSQDLYGEATLRQVAEHSQQIAKSLDGASQIPVRVVFKPTVKSTEEIYSICQEANTTKACIGIVAWMHTFSPAKMWIRGLKILQKPLLHLHTQFNSDIPWSSIDMDFMNLNQSAHGDREFGFIMSRMRLNRKVVVGHWQDESVLSQIGGWTRVAAGWNDWQGAKFVRFGDNMRYVAVTDGDKVEAELRFGYSVNTYGVGDLVKVINAISDAEIDQLTKEYEELYAVVPSLRKGGDQYTSLREAAKIELGLKAFLVDGNYKGYTDTFEDLHGMVQLPGIASQRLMGQGYGFGGEGDWKTAALVRAMKVMGTGLEGGNSFMEDYTYHFNPSNPMVLGSHMLEICESIASGKPNCEIHPLGIGGKADPVRLVFNVAGGPALNASLIDMGNRFRLLVNEVEAVAPEHELPKLPVARVLWKPLPDMKTGCAAWILAGGAHHTSYSQNLSSEQLQDFAEMANMEYVLIGKDTNLHQFKNELRWSEAYYQINKQF</sequence>
<dbReference type="UniPathway" id="UPA00145">
    <property type="reaction ID" value="UER00565"/>
</dbReference>
<feature type="domain" description="L-arabinose isomerase central" evidence="9">
    <location>
        <begin position="177"/>
        <end position="324"/>
    </location>
</feature>
<dbReference type="InterPro" id="IPR055390">
    <property type="entry name" value="AraA_central"/>
</dbReference>
<keyword evidence="11" id="KW-1185">Reference proteome</keyword>
<evidence type="ECO:0000256" key="5">
    <source>
        <dbReference type="ARBA" id="ARBA00023277"/>
    </source>
</evidence>
<feature type="binding site" evidence="6">
    <location>
        <position position="333"/>
    </location>
    <ligand>
        <name>Mn(2+)</name>
        <dbReference type="ChEBI" id="CHEBI:29035"/>
    </ligand>
</feature>
<dbReference type="Pfam" id="PF11762">
    <property type="entry name" value="Arabinose_Iso_C"/>
    <property type="match status" value="1"/>
</dbReference>
<evidence type="ECO:0000259" key="7">
    <source>
        <dbReference type="Pfam" id="PF02610"/>
    </source>
</evidence>
<dbReference type="NCBIfam" id="NF002795">
    <property type="entry name" value="PRK02929.1"/>
    <property type="match status" value="1"/>
</dbReference>
<dbReference type="EC" id="5.3.1.4" evidence="6"/>
<dbReference type="InterPro" id="IPR055389">
    <property type="entry name" value="AraA_N"/>
</dbReference>
<dbReference type="eggNOG" id="COG2160">
    <property type="taxonomic scope" value="Bacteria"/>
</dbReference>
<dbReference type="RefSeq" id="WP_008508968.1">
    <property type="nucleotide sequence ID" value="NZ_CM001403.1"/>
</dbReference>
<keyword evidence="1 6" id="KW-0479">Metal-binding</keyword>
<proteinExistence type="inferred from homology"/>
<comment type="similarity">
    <text evidence="6">Belongs to the arabinose isomerase family.</text>
</comment>